<dbReference type="EMBL" id="JABTTE010000033">
    <property type="protein sequence ID" value="NSL53243.1"/>
    <property type="molecule type" value="Genomic_DNA"/>
</dbReference>
<evidence type="ECO:0000313" key="2">
    <source>
        <dbReference type="Proteomes" id="UP000625804"/>
    </source>
</evidence>
<dbReference type="Pfam" id="PF02810">
    <property type="entry name" value="SEC-C"/>
    <property type="match status" value="1"/>
</dbReference>
<gene>
    <name evidence="1" type="ORF">HR057_15990</name>
</gene>
<organism evidence="1 2">
    <name type="scientific">Calidifontibacillus erzurumensis</name>
    <dbReference type="NCBI Taxonomy" id="2741433"/>
    <lineage>
        <taxon>Bacteria</taxon>
        <taxon>Bacillati</taxon>
        <taxon>Bacillota</taxon>
        <taxon>Bacilli</taxon>
        <taxon>Bacillales</taxon>
        <taxon>Bacillaceae</taxon>
        <taxon>Calidifontibacillus/Schinkia group</taxon>
        <taxon>Calidifontibacillus</taxon>
    </lineage>
</organism>
<accession>A0A8J8KDQ1</accession>
<comment type="caution">
    <text evidence="1">The sequence shown here is derived from an EMBL/GenBank/DDBJ whole genome shotgun (WGS) entry which is preliminary data.</text>
</comment>
<keyword evidence="2" id="KW-1185">Reference proteome</keyword>
<dbReference type="Gene3D" id="3.10.450.50">
    <property type="match status" value="1"/>
</dbReference>
<sequence length="408" mass="46553">MFNIKRNDPCYCGSGKKFKKCCAARESNESQVAILEREVVQAQSELFRYSFSHPVFKAAVQQKFRNFNPPEKMRDSFYFFVGVWMLFSSKILNGKTSLEQYCLSRLQTARPQVQDIVRSWIGGTPSAATVVSVDGRQIVVRDLFTSETKNVKIIDTVTEVPKQGAFLFGYIVPFLNDVSTFFTSVLSYEDEMADKVESLVRRKYAKFMNEQAEMDGNREASAFLQQSFLELVDLFMSDRELDEVDSEDCQTFTKEELGVSVSKNNQLATDCENGNERKLMEPTHFSTGAISLDDTAAAVVNLLEEKAQSVDLPESVVETGNTLWQKYYYKKQPLIKNEKIYAAALHYLLVDKVFPHYRRTQKATAELYEASLGSVSNRSREMACVLEEELRELCVNKFDSHIEEQVSV</sequence>
<dbReference type="AlphaFoldDB" id="A0A8J8KDQ1"/>
<dbReference type="RefSeq" id="WP_173732445.1">
    <property type="nucleotide sequence ID" value="NZ_JABTTE010000033.1"/>
</dbReference>
<name>A0A8J8KDQ1_9BACI</name>
<protein>
    <submittedName>
        <fullName evidence="1">SEC-C domain-containing protein</fullName>
    </submittedName>
</protein>
<dbReference type="Proteomes" id="UP000625804">
    <property type="component" value="Unassembled WGS sequence"/>
</dbReference>
<dbReference type="SUPFAM" id="SSF103642">
    <property type="entry name" value="Sec-C motif"/>
    <property type="match status" value="1"/>
</dbReference>
<evidence type="ECO:0000313" key="1">
    <source>
        <dbReference type="EMBL" id="NSL53243.1"/>
    </source>
</evidence>
<dbReference type="InterPro" id="IPR004027">
    <property type="entry name" value="SEC_C_motif"/>
</dbReference>
<proteinExistence type="predicted"/>
<reference evidence="1" key="1">
    <citation type="submission" date="2020-06" db="EMBL/GenBank/DDBJ databases">
        <title>A novel thermopfilic bacterium from Erzurum, Turkey.</title>
        <authorList>
            <person name="Adiguzel A."/>
            <person name="Ay H."/>
            <person name="Baltaci M.O."/>
        </authorList>
    </citation>
    <scope>NUCLEOTIDE SEQUENCE</scope>
    <source>
        <strain evidence="1">P2</strain>
    </source>
</reference>